<reference evidence="1" key="1">
    <citation type="journal article" date="2014" name="Front. Microbiol.">
        <title>High frequency of phylogenetically diverse reductive dehalogenase-homologous genes in deep subseafloor sedimentary metagenomes.</title>
        <authorList>
            <person name="Kawai M."/>
            <person name="Futagami T."/>
            <person name="Toyoda A."/>
            <person name="Takaki Y."/>
            <person name="Nishi S."/>
            <person name="Hori S."/>
            <person name="Arai W."/>
            <person name="Tsubouchi T."/>
            <person name="Morono Y."/>
            <person name="Uchiyama I."/>
            <person name="Ito T."/>
            <person name="Fujiyama A."/>
            <person name="Inagaki F."/>
            <person name="Takami H."/>
        </authorList>
    </citation>
    <scope>NUCLEOTIDE SEQUENCE</scope>
    <source>
        <strain evidence="1">Expedition CK06-06</strain>
    </source>
</reference>
<dbReference type="AlphaFoldDB" id="X0V9A9"/>
<sequence>MLFKKVLALSPHSDDIEIGAGGTIAKLVEAGADVTVFIFSTPEPISSYEYKDALKILGVSRLELLGFKPRHFPHFRQDILDYLYTYDQENKVDLVLTPSTTDHHQDHKTITDEAIRAFKNSTILGYILPRNNLATREDCFVELDEHHVKKK</sequence>
<dbReference type="PANTHER" id="PTHR12993">
    <property type="entry name" value="N-ACETYLGLUCOSAMINYL-PHOSPHATIDYLINOSITOL DE-N-ACETYLASE-RELATED"/>
    <property type="match status" value="1"/>
</dbReference>
<dbReference type="InterPro" id="IPR003737">
    <property type="entry name" value="GlcNAc_PI_deacetylase-related"/>
</dbReference>
<evidence type="ECO:0000313" key="1">
    <source>
        <dbReference type="EMBL" id="GAG14744.1"/>
    </source>
</evidence>
<dbReference type="GO" id="GO:0016811">
    <property type="term" value="F:hydrolase activity, acting on carbon-nitrogen (but not peptide) bonds, in linear amides"/>
    <property type="evidence" value="ECO:0007669"/>
    <property type="project" value="TreeGrafter"/>
</dbReference>
<dbReference type="EMBL" id="BARS01038988">
    <property type="protein sequence ID" value="GAG14744.1"/>
    <property type="molecule type" value="Genomic_DNA"/>
</dbReference>
<proteinExistence type="predicted"/>
<dbReference type="Gene3D" id="3.40.50.10320">
    <property type="entry name" value="LmbE-like"/>
    <property type="match status" value="1"/>
</dbReference>
<dbReference type="InterPro" id="IPR024078">
    <property type="entry name" value="LmbE-like_dom_sf"/>
</dbReference>
<accession>X0V9A9</accession>
<dbReference type="Pfam" id="PF02585">
    <property type="entry name" value="PIG-L"/>
    <property type="match status" value="1"/>
</dbReference>
<dbReference type="SUPFAM" id="SSF102588">
    <property type="entry name" value="LmbE-like"/>
    <property type="match status" value="1"/>
</dbReference>
<organism evidence="1">
    <name type="scientific">marine sediment metagenome</name>
    <dbReference type="NCBI Taxonomy" id="412755"/>
    <lineage>
        <taxon>unclassified sequences</taxon>
        <taxon>metagenomes</taxon>
        <taxon>ecological metagenomes</taxon>
    </lineage>
</organism>
<dbReference type="PANTHER" id="PTHR12993:SF11">
    <property type="entry name" value="N-ACETYLGLUCOSAMINYL-PHOSPHATIDYLINOSITOL DE-N-ACETYLASE"/>
    <property type="match status" value="1"/>
</dbReference>
<name>X0V9A9_9ZZZZ</name>
<gene>
    <name evidence="1" type="ORF">S01H1_59600</name>
</gene>
<protein>
    <recommendedName>
        <fullName evidence="2">LmbE family protein</fullName>
    </recommendedName>
</protein>
<feature type="non-terminal residue" evidence="1">
    <location>
        <position position="151"/>
    </location>
</feature>
<evidence type="ECO:0008006" key="2">
    <source>
        <dbReference type="Google" id="ProtNLM"/>
    </source>
</evidence>
<comment type="caution">
    <text evidence="1">The sequence shown here is derived from an EMBL/GenBank/DDBJ whole genome shotgun (WGS) entry which is preliminary data.</text>
</comment>